<proteinExistence type="predicted"/>
<comment type="caution">
    <text evidence="1">The sequence shown here is derived from an EMBL/GenBank/DDBJ whole genome shotgun (WGS) entry which is preliminary data.</text>
</comment>
<organism evidence="1 2">
    <name type="scientific">Hominisplanchenecus murintestinalis</name>
    <dbReference type="NCBI Taxonomy" id="2941517"/>
    <lineage>
        <taxon>Bacteria</taxon>
        <taxon>Bacillati</taxon>
        <taxon>Bacillota</taxon>
        <taxon>Clostridia</taxon>
        <taxon>Lachnospirales</taxon>
        <taxon>Lachnospiraceae</taxon>
        <taxon>Hominisplanchenecus</taxon>
    </lineage>
</organism>
<dbReference type="Proteomes" id="UP000307720">
    <property type="component" value="Unassembled WGS sequence"/>
</dbReference>
<dbReference type="EMBL" id="SRZB01000002">
    <property type="protein sequence ID" value="TGY00425.1"/>
    <property type="molecule type" value="Genomic_DNA"/>
</dbReference>
<sequence>MKKIMSYSVVLFVLTVILLLIIPLPAGLVDVAIVINMALSMMILVITMSIHEPLEFSIFPSLLLITTLFRLGINVSTTRNILSNMGSSGQIIKAFGDFVLGGNVVVGFIIFIIILLMQFLVITKGAERVAEVAARFNLDAMPGKQMAIDADLSSGLIDEQQAKHRREKVQREADFYGAMDGATKIVKGDAIMSLITTGINLVGGTIIGMVMGGGEFTTVLNTYSIATVGDGLVSQIPALLISTATGMIVTRAVSEGSLNEDVSRQFLAQPYSIMISGIAVAVMGVIPGMPTLTMLLIAGILVGGGYYLSRQIKAGPAMALPGGAFGDGGEASHEEEQQSQEAPPVTEEEYYKDVNNVYTLLTVEPVEMEFGYSLIPLVDESVGGRVINRIIIFRRQYAQDMGFVIPSIRLRDSSGLNTNQYSIKIRGEEVARGEILTDYYLALEPENPEREVDGIETIEPAYGIPSRWIRPEDRERAEIYGYTVIDPLSVMITHLSEVIKQHAYELITRQEVVRLVENAKKVSPELIEEAFPNVISYSLFQKILTSLLKEGIPIKDLEIIVETILETASEKGLRDVDTLIEDIRTALKRTITRLYCEDGSMKVVTMDSELERTMVGSLTKGEGGYYLALSPDILQSLISQMAIQMRKFAGLSQTPVVLTSQVMRVHFYRLIEQFYPNVRVLSFNEIANNIQIQSIGSLVLDNTSRR</sequence>
<keyword evidence="1" id="KW-0966">Cell projection</keyword>
<keyword evidence="1" id="KW-0969">Cilium</keyword>
<protein>
    <submittedName>
        <fullName evidence="1">Flagellar biosynthesis protein FlhA</fullName>
    </submittedName>
</protein>
<keyword evidence="2" id="KW-1185">Reference proteome</keyword>
<name>A0AC61R314_9FIRM</name>
<evidence type="ECO:0000313" key="2">
    <source>
        <dbReference type="Proteomes" id="UP000307720"/>
    </source>
</evidence>
<reference evidence="1" key="1">
    <citation type="submission" date="2019-04" db="EMBL/GenBank/DDBJ databases">
        <title>Microbes associate with the intestines of laboratory mice.</title>
        <authorList>
            <person name="Navarre W."/>
            <person name="Wong E."/>
            <person name="Huang K."/>
            <person name="Tropini C."/>
            <person name="Ng K."/>
            <person name="Yu B."/>
        </authorList>
    </citation>
    <scope>NUCLEOTIDE SEQUENCE</scope>
    <source>
        <strain evidence="1">NM72_1-8</strain>
    </source>
</reference>
<accession>A0AC61R314</accession>
<keyword evidence="1" id="KW-0282">Flagellum</keyword>
<gene>
    <name evidence="1" type="primary">flhA</name>
    <name evidence="1" type="ORF">E5357_02685</name>
</gene>
<evidence type="ECO:0000313" key="1">
    <source>
        <dbReference type="EMBL" id="TGY00425.1"/>
    </source>
</evidence>